<dbReference type="OrthoDB" id="9800132at2"/>
<keyword evidence="4" id="KW-1003">Cell membrane</keyword>
<keyword evidence="12" id="KW-1185">Reference proteome</keyword>
<reference evidence="11 12" key="1">
    <citation type="journal article" date="2019" name="Front. Microbiol.">
        <title>Thermoanaerosceptrum fracticalcis gen. nov. sp. nov., a Novel Fumarate-Fermenting Microorganism From a Deep Fractured Carbonate Aquifer of the US Great Basin.</title>
        <authorList>
            <person name="Hamilton-Brehm S.D."/>
            <person name="Stewart L.E."/>
            <person name="Zavarin M."/>
            <person name="Caldwell M."/>
            <person name="Lawson P.A."/>
            <person name="Onstott T.C."/>
            <person name="Grzymski J."/>
            <person name="Neveux I."/>
            <person name="Lollar B.S."/>
            <person name="Russell C.E."/>
            <person name="Moser D.P."/>
        </authorList>
    </citation>
    <scope>NUCLEOTIDE SEQUENCE [LARGE SCALE GENOMIC DNA]</scope>
    <source>
        <strain evidence="11 12">DRI-13</strain>
    </source>
</reference>
<evidence type="ECO:0000313" key="11">
    <source>
        <dbReference type="EMBL" id="QNB45290.1"/>
    </source>
</evidence>
<dbReference type="PANTHER" id="PTHR33909">
    <property type="entry name" value="SEC TRANSLOCON ACCESSORY COMPLEX SUBUNIT YAJC"/>
    <property type="match status" value="1"/>
</dbReference>
<accession>A0A7G6DZN6</accession>
<protein>
    <submittedName>
        <fullName evidence="11">Preprotein translocase subunit YajC</fullName>
    </submittedName>
</protein>
<keyword evidence="6" id="KW-0653">Protein transport</keyword>
<evidence type="ECO:0000256" key="1">
    <source>
        <dbReference type="ARBA" id="ARBA00004162"/>
    </source>
</evidence>
<comment type="subcellular location">
    <subcellularLocation>
        <location evidence="1">Cell membrane</location>
        <topology evidence="1">Single-pass membrane protein</topology>
    </subcellularLocation>
</comment>
<keyword evidence="7 10" id="KW-1133">Transmembrane helix</keyword>
<dbReference type="AlphaFoldDB" id="A0A7G6DZN6"/>
<evidence type="ECO:0000256" key="4">
    <source>
        <dbReference type="ARBA" id="ARBA00022475"/>
    </source>
</evidence>
<feature type="transmembrane region" description="Helical" evidence="10">
    <location>
        <begin position="6"/>
        <end position="22"/>
    </location>
</feature>
<dbReference type="GO" id="GO:0005886">
    <property type="term" value="C:plasma membrane"/>
    <property type="evidence" value="ECO:0007669"/>
    <property type="project" value="UniProtKB-SubCell"/>
</dbReference>
<evidence type="ECO:0000256" key="9">
    <source>
        <dbReference type="ARBA" id="ARBA00023136"/>
    </source>
</evidence>
<dbReference type="RefSeq" id="WP_034421751.1">
    <property type="nucleotide sequence ID" value="NZ_CP045798.1"/>
</dbReference>
<comment type="similarity">
    <text evidence="2">Belongs to the YajC family.</text>
</comment>
<keyword evidence="5 10" id="KW-0812">Transmembrane</keyword>
<evidence type="ECO:0000256" key="6">
    <source>
        <dbReference type="ARBA" id="ARBA00022927"/>
    </source>
</evidence>
<dbReference type="Proteomes" id="UP000515847">
    <property type="component" value="Chromosome"/>
</dbReference>
<evidence type="ECO:0000256" key="10">
    <source>
        <dbReference type="SAM" id="Phobius"/>
    </source>
</evidence>
<keyword evidence="8" id="KW-0811">Translocation</keyword>
<dbReference type="EMBL" id="CP045798">
    <property type="protein sequence ID" value="QNB45290.1"/>
    <property type="molecule type" value="Genomic_DNA"/>
</dbReference>
<gene>
    <name evidence="11" type="primary">yajC</name>
    <name evidence="11" type="ORF">BR63_02565</name>
</gene>
<dbReference type="InterPro" id="IPR003849">
    <property type="entry name" value="Preprotein_translocase_YajC"/>
</dbReference>
<evidence type="ECO:0000313" key="12">
    <source>
        <dbReference type="Proteomes" id="UP000515847"/>
    </source>
</evidence>
<dbReference type="Pfam" id="PF02699">
    <property type="entry name" value="YajC"/>
    <property type="match status" value="1"/>
</dbReference>
<keyword evidence="9 10" id="KW-0472">Membrane</keyword>
<organism evidence="11 12">
    <name type="scientific">Thermanaerosceptrum fracticalcis</name>
    <dbReference type="NCBI Taxonomy" id="1712410"/>
    <lineage>
        <taxon>Bacteria</taxon>
        <taxon>Bacillati</taxon>
        <taxon>Bacillota</taxon>
        <taxon>Clostridia</taxon>
        <taxon>Eubacteriales</taxon>
        <taxon>Peptococcaceae</taxon>
        <taxon>Thermanaerosceptrum</taxon>
    </lineage>
</organism>
<dbReference type="PANTHER" id="PTHR33909:SF1">
    <property type="entry name" value="SEC TRANSLOCON ACCESSORY COMPLEX SUBUNIT YAJC"/>
    <property type="match status" value="1"/>
</dbReference>
<dbReference type="NCBIfam" id="TIGR00739">
    <property type="entry name" value="yajC"/>
    <property type="match status" value="1"/>
</dbReference>
<keyword evidence="3" id="KW-0813">Transport</keyword>
<sequence>MQGGSSLIWLIVFFGIMYFLMIRPQQKQQKKRQEILNSLEKGDKVVTIGGIHGTIISLNDKDLVLEIAPNVRITIQRTAVGFVKVDDEPASKEEKKS</sequence>
<evidence type="ECO:0000256" key="2">
    <source>
        <dbReference type="ARBA" id="ARBA00006742"/>
    </source>
</evidence>
<evidence type="ECO:0000256" key="8">
    <source>
        <dbReference type="ARBA" id="ARBA00023010"/>
    </source>
</evidence>
<dbReference type="GO" id="GO:0015031">
    <property type="term" value="P:protein transport"/>
    <property type="evidence" value="ECO:0007669"/>
    <property type="project" value="UniProtKB-KW"/>
</dbReference>
<name>A0A7G6DZN6_THEFR</name>
<dbReference type="KEGG" id="tfr:BR63_02565"/>
<evidence type="ECO:0000256" key="7">
    <source>
        <dbReference type="ARBA" id="ARBA00022989"/>
    </source>
</evidence>
<proteinExistence type="inferred from homology"/>
<evidence type="ECO:0000256" key="5">
    <source>
        <dbReference type="ARBA" id="ARBA00022692"/>
    </source>
</evidence>
<dbReference type="PRINTS" id="PR01853">
    <property type="entry name" value="YAJCTRNLCASE"/>
</dbReference>
<dbReference type="SMART" id="SM01323">
    <property type="entry name" value="YajC"/>
    <property type="match status" value="1"/>
</dbReference>
<evidence type="ECO:0000256" key="3">
    <source>
        <dbReference type="ARBA" id="ARBA00022448"/>
    </source>
</evidence>